<dbReference type="Proteomes" id="UP000440668">
    <property type="component" value="Unassembled WGS sequence"/>
</dbReference>
<feature type="region of interest" description="Disordered" evidence="1">
    <location>
        <begin position="98"/>
        <end position="119"/>
    </location>
</feature>
<accession>A0A6N7ZKP3</accession>
<dbReference type="AlphaFoldDB" id="A0A6N7ZKP3"/>
<organism evidence="2 3">
    <name type="scientific">Cellulosimicrobium composti</name>
    <dbReference type="NCBI Taxonomy" id="2672572"/>
    <lineage>
        <taxon>Bacteria</taxon>
        <taxon>Bacillati</taxon>
        <taxon>Actinomycetota</taxon>
        <taxon>Actinomycetes</taxon>
        <taxon>Micrococcales</taxon>
        <taxon>Promicromonosporaceae</taxon>
        <taxon>Cellulosimicrobium</taxon>
    </lineage>
</organism>
<dbReference type="Pfam" id="PF20060">
    <property type="entry name" value="DUF6459"/>
    <property type="match status" value="1"/>
</dbReference>
<reference evidence="2 3" key="1">
    <citation type="submission" date="2019-11" db="EMBL/GenBank/DDBJ databases">
        <title>Cellulosimicrobium composti sp. nov. isolated from a compost.</title>
        <authorList>
            <person name="Yang Y."/>
        </authorList>
    </citation>
    <scope>NUCLEOTIDE SEQUENCE [LARGE SCALE GENOMIC DNA]</scope>
    <source>
        <strain evidence="2 3">BIT-GX5</strain>
    </source>
</reference>
<dbReference type="RefSeq" id="WP_155099596.1">
    <property type="nucleotide sequence ID" value="NZ_WMKA01000034.1"/>
</dbReference>
<proteinExistence type="predicted"/>
<dbReference type="InterPro" id="IPR045596">
    <property type="entry name" value="DUF6459"/>
</dbReference>
<feature type="compositionally biased region" description="Low complexity" evidence="1">
    <location>
        <begin position="11"/>
        <end position="78"/>
    </location>
</feature>
<protein>
    <submittedName>
        <fullName evidence="2">Energy transducer TonB</fullName>
    </submittedName>
</protein>
<feature type="region of interest" description="Disordered" evidence="1">
    <location>
        <begin position="1"/>
        <end position="84"/>
    </location>
</feature>
<evidence type="ECO:0000256" key="1">
    <source>
        <dbReference type="SAM" id="MobiDB-lite"/>
    </source>
</evidence>
<comment type="caution">
    <text evidence="2">The sequence shown here is derived from an EMBL/GenBank/DDBJ whole genome shotgun (WGS) entry which is preliminary data.</text>
</comment>
<sequence length="232" mass="23995">MTAPLRPCSETPAAAVTGGTATLRRPTTPGTGTGTLRRAATPDAGSDTTTTGAGAPAGIATRATPRTAPARTARSASVPAPPPARLLRCVGEQLPPAVDVRDGGARPPQHVVRGRPLAPTAPVPLPDPTAMCCAVVRAALEVLRGERTVGQLARWVSPEIYETLARRARLVADAGVESATRPVTIRRARLVRIGEGVAEGTVVVDDGDRVRAAAARLETRRGTWRVVALEIG</sequence>
<name>A0A6N7ZKP3_9MICO</name>
<evidence type="ECO:0000313" key="3">
    <source>
        <dbReference type="Proteomes" id="UP000440668"/>
    </source>
</evidence>
<evidence type="ECO:0000313" key="2">
    <source>
        <dbReference type="EMBL" id="MTG89977.1"/>
    </source>
</evidence>
<gene>
    <name evidence="2" type="ORF">GJV82_13645</name>
</gene>
<dbReference type="EMBL" id="WMKA01000034">
    <property type="protein sequence ID" value="MTG89977.1"/>
    <property type="molecule type" value="Genomic_DNA"/>
</dbReference>